<dbReference type="AlphaFoldDB" id="A0A6N6M9D0"/>
<dbReference type="RefSeq" id="WP_151166707.1">
    <property type="nucleotide sequence ID" value="NZ_WACR01000003.1"/>
</dbReference>
<dbReference type="Proteomes" id="UP000435357">
    <property type="component" value="Unassembled WGS sequence"/>
</dbReference>
<dbReference type="InterPro" id="IPR000073">
    <property type="entry name" value="AB_hydrolase_1"/>
</dbReference>
<dbReference type="OrthoDB" id="9112061at2"/>
<feature type="domain" description="AB hydrolase-1" evidence="1">
    <location>
        <begin position="7"/>
        <end position="226"/>
    </location>
</feature>
<organism evidence="2 3">
    <name type="scientific">Salibacter halophilus</name>
    <dbReference type="NCBI Taxonomy" id="1803916"/>
    <lineage>
        <taxon>Bacteria</taxon>
        <taxon>Pseudomonadati</taxon>
        <taxon>Bacteroidota</taxon>
        <taxon>Flavobacteriia</taxon>
        <taxon>Flavobacteriales</taxon>
        <taxon>Salibacteraceae</taxon>
        <taxon>Salibacter</taxon>
    </lineage>
</organism>
<sequence length="245" mass="26870">MSVGKNIVFLHGAGLSSYIWEDFSQQYFPGSTCAPFPFRESNQAFKRKITLEDYCQSVGEAILQHSSHRKVVLVCHSISAIVGLQLIDNIGEKINGIIGIGASVPCPGNNFFSTLPIPQRILMPWITRLAGTKPPENVIRKSLCEGLVEASADTIINGYAAESYQLFGSKVQYDLGGIYKGYVKLLSDKAYPLSSQKNSIANFRPHSIKQLSSGHLPMLSHPVELAGLLVSMLLDYKRKIKGINA</sequence>
<accession>A0A6N6M9D0</accession>
<dbReference type="SUPFAM" id="SSF53474">
    <property type="entry name" value="alpha/beta-Hydrolases"/>
    <property type="match status" value="1"/>
</dbReference>
<dbReference type="PANTHER" id="PTHR37017">
    <property type="entry name" value="AB HYDROLASE-1 DOMAIN-CONTAINING PROTEIN-RELATED"/>
    <property type="match status" value="1"/>
</dbReference>
<dbReference type="Gene3D" id="3.40.50.1820">
    <property type="entry name" value="alpha/beta hydrolase"/>
    <property type="match status" value="1"/>
</dbReference>
<evidence type="ECO:0000313" key="2">
    <source>
        <dbReference type="EMBL" id="KAB1065109.1"/>
    </source>
</evidence>
<comment type="caution">
    <text evidence="2">The sequence shown here is derived from an EMBL/GenBank/DDBJ whole genome shotgun (WGS) entry which is preliminary data.</text>
</comment>
<proteinExistence type="predicted"/>
<dbReference type="GO" id="GO:0016787">
    <property type="term" value="F:hydrolase activity"/>
    <property type="evidence" value="ECO:0007669"/>
    <property type="project" value="UniProtKB-KW"/>
</dbReference>
<gene>
    <name evidence="2" type="ORF">F3059_03930</name>
</gene>
<dbReference type="EMBL" id="WACR01000003">
    <property type="protein sequence ID" value="KAB1065109.1"/>
    <property type="molecule type" value="Genomic_DNA"/>
</dbReference>
<evidence type="ECO:0000313" key="3">
    <source>
        <dbReference type="Proteomes" id="UP000435357"/>
    </source>
</evidence>
<keyword evidence="2" id="KW-0378">Hydrolase</keyword>
<dbReference type="InterPro" id="IPR029058">
    <property type="entry name" value="AB_hydrolase_fold"/>
</dbReference>
<dbReference type="InterPro" id="IPR052897">
    <property type="entry name" value="Sec-Metab_Biosynth_Hydrolase"/>
</dbReference>
<dbReference type="PANTHER" id="PTHR37017:SF13">
    <property type="entry name" value="AB HYDROLASE-1 DOMAIN-CONTAINING PROTEIN"/>
    <property type="match status" value="1"/>
</dbReference>
<name>A0A6N6M9D0_9FLAO</name>
<protein>
    <submittedName>
        <fullName evidence="2">Alpha/beta hydrolase</fullName>
    </submittedName>
</protein>
<dbReference type="Pfam" id="PF12697">
    <property type="entry name" value="Abhydrolase_6"/>
    <property type="match status" value="1"/>
</dbReference>
<reference evidence="2 3" key="1">
    <citation type="submission" date="2019-09" db="EMBL/GenBank/DDBJ databases">
        <title>Genomes of Cryomorphaceae.</title>
        <authorList>
            <person name="Bowman J.P."/>
        </authorList>
    </citation>
    <scope>NUCLEOTIDE SEQUENCE [LARGE SCALE GENOMIC DNA]</scope>
    <source>
        <strain evidence="2 3">KCTC 52047</strain>
    </source>
</reference>
<keyword evidence="3" id="KW-1185">Reference proteome</keyword>
<evidence type="ECO:0000259" key="1">
    <source>
        <dbReference type="Pfam" id="PF12697"/>
    </source>
</evidence>